<evidence type="ECO:0000313" key="2">
    <source>
        <dbReference type="EMBL" id="MDH6504055.1"/>
    </source>
</evidence>
<accession>A0AA43S567</accession>
<comment type="caution">
    <text evidence="2">The sequence shown here is derived from an EMBL/GenBank/DDBJ whole genome shotgun (WGS) entry which is preliminary data.</text>
</comment>
<dbReference type="InterPro" id="IPR041657">
    <property type="entry name" value="HTH_17"/>
</dbReference>
<dbReference type="InterPro" id="IPR010093">
    <property type="entry name" value="SinI_DNA-bd"/>
</dbReference>
<evidence type="ECO:0000259" key="1">
    <source>
        <dbReference type="Pfam" id="PF12728"/>
    </source>
</evidence>
<keyword evidence="3" id="KW-1185">Reference proteome</keyword>
<dbReference type="Pfam" id="PF12728">
    <property type="entry name" value="HTH_17"/>
    <property type="match status" value="1"/>
</dbReference>
<dbReference type="GeneID" id="83596881"/>
<sequence length="159" mass="17880">MSVTLDKKLEEPMLSEEESVLVRSAQRCIMAALDHSRASKIALLSESEEAIDKDTPVLELPPKVLRFMARTLGAMAEGKTILLMPKGQELTTVQAAHFLNVSRPFLSKLLKEGKIPFRMVGSHRRVTHEDLVSFKTYMREAQDQAMQDLIDQSQELGID</sequence>
<evidence type="ECO:0000313" key="3">
    <source>
        <dbReference type="Proteomes" id="UP001161160"/>
    </source>
</evidence>
<organism evidence="2 3">
    <name type="scientific">Polynucleobacter sphagniphilus</name>
    <dbReference type="NCBI Taxonomy" id="1743169"/>
    <lineage>
        <taxon>Bacteria</taxon>
        <taxon>Pseudomonadati</taxon>
        <taxon>Pseudomonadota</taxon>
        <taxon>Betaproteobacteria</taxon>
        <taxon>Burkholderiales</taxon>
        <taxon>Burkholderiaceae</taxon>
        <taxon>Polynucleobacter</taxon>
    </lineage>
</organism>
<protein>
    <submittedName>
        <fullName evidence="2">Excisionase family DNA binding protein</fullName>
    </submittedName>
</protein>
<dbReference type="AlphaFoldDB" id="A0AA43S567"/>
<dbReference type="EMBL" id="JARXYA010000006">
    <property type="protein sequence ID" value="MDH6504055.1"/>
    <property type="molecule type" value="Genomic_DNA"/>
</dbReference>
<reference evidence="2" key="1">
    <citation type="submission" date="2023-04" db="EMBL/GenBank/DDBJ databases">
        <title>Genome Encyclopedia of Bacteria and Archaea VI: Functional Genomics of Type Strains.</title>
        <authorList>
            <person name="Whitman W."/>
        </authorList>
    </citation>
    <scope>NUCLEOTIDE SEQUENCE</scope>
    <source>
        <strain evidence="2">Enz.4-51</strain>
    </source>
</reference>
<name>A0AA43S567_9BURK</name>
<gene>
    <name evidence="2" type="ORF">M2127_001360</name>
</gene>
<dbReference type="Proteomes" id="UP001161160">
    <property type="component" value="Unassembled WGS sequence"/>
</dbReference>
<dbReference type="RefSeq" id="WP_280741456.1">
    <property type="nucleotide sequence ID" value="NZ_JARXVV010000001.1"/>
</dbReference>
<proteinExistence type="predicted"/>
<dbReference type="NCBIfam" id="TIGR01764">
    <property type="entry name" value="excise"/>
    <property type="match status" value="1"/>
</dbReference>
<feature type="domain" description="Helix-turn-helix" evidence="1">
    <location>
        <begin position="90"/>
        <end position="134"/>
    </location>
</feature>
<dbReference type="GO" id="GO:0003677">
    <property type="term" value="F:DNA binding"/>
    <property type="evidence" value="ECO:0007669"/>
    <property type="project" value="InterPro"/>
</dbReference>